<dbReference type="Proteomes" id="UP000583929">
    <property type="component" value="Unassembled WGS sequence"/>
</dbReference>
<accession>A0A7J6HL03</accession>
<sequence length="77" mass="8929">MMLNVFFTTFSPSVVEGRTLKIRHNKQGYDKYNYLKNFDETLGAVCKCCDGEGGSCTRNWNAPCSKLQCLPWKFHHY</sequence>
<evidence type="ECO:0000313" key="1">
    <source>
        <dbReference type="EMBL" id="KAF4395661.1"/>
    </source>
</evidence>
<protein>
    <submittedName>
        <fullName evidence="1">Uncharacterized protein</fullName>
    </submittedName>
</protein>
<dbReference type="PANTHER" id="PTHR37078">
    <property type="entry name" value="NODULE CYSTEINE-RICH (NCR) SECRETED PEPTIDE"/>
    <property type="match status" value="1"/>
</dbReference>
<dbReference type="AlphaFoldDB" id="A0A7J6HL03"/>
<dbReference type="EMBL" id="JAATIQ010000039">
    <property type="protein sequence ID" value="KAF4395661.1"/>
    <property type="molecule type" value="Genomic_DNA"/>
</dbReference>
<name>A0A7J6HL03_CANSA</name>
<reference evidence="1 2" key="1">
    <citation type="journal article" date="2020" name="bioRxiv">
        <title>Sequence and annotation of 42 cannabis genomes reveals extensive copy number variation in cannabinoid synthesis and pathogen resistance genes.</title>
        <authorList>
            <person name="Mckernan K.J."/>
            <person name="Helbert Y."/>
            <person name="Kane L.T."/>
            <person name="Ebling H."/>
            <person name="Zhang L."/>
            <person name="Liu B."/>
            <person name="Eaton Z."/>
            <person name="Mclaughlin S."/>
            <person name="Kingan S."/>
            <person name="Baybayan P."/>
            <person name="Concepcion G."/>
            <person name="Jordan M."/>
            <person name="Riva A."/>
            <person name="Barbazuk W."/>
            <person name="Harkins T."/>
        </authorList>
    </citation>
    <scope>NUCLEOTIDE SEQUENCE [LARGE SCALE GENOMIC DNA]</scope>
    <source>
        <strain evidence="2">cv. Jamaican Lion 4</strain>
        <tissue evidence="1">Leaf</tissue>
    </source>
</reference>
<organism evidence="1 2">
    <name type="scientific">Cannabis sativa</name>
    <name type="common">Hemp</name>
    <name type="synonym">Marijuana</name>
    <dbReference type="NCBI Taxonomy" id="3483"/>
    <lineage>
        <taxon>Eukaryota</taxon>
        <taxon>Viridiplantae</taxon>
        <taxon>Streptophyta</taxon>
        <taxon>Embryophyta</taxon>
        <taxon>Tracheophyta</taxon>
        <taxon>Spermatophyta</taxon>
        <taxon>Magnoliopsida</taxon>
        <taxon>eudicotyledons</taxon>
        <taxon>Gunneridae</taxon>
        <taxon>Pentapetalae</taxon>
        <taxon>rosids</taxon>
        <taxon>fabids</taxon>
        <taxon>Rosales</taxon>
        <taxon>Cannabaceae</taxon>
        <taxon>Cannabis</taxon>
    </lineage>
</organism>
<keyword evidence="2" id="KW-1185">Reference proteome</keyword>
<gene>
    <name evidence="1" type="ORF">G4B88_013435</name>
</gene>
<dbReference type="PANTHER" id="PTHR37078:SF6">
    <property type="entry name" value="NODULE CYSTEINE-RICH (NCR) SECRETED PEPTIDE"/>
    <property type="match status" value="1"/>
</dbReference>
<proteinExistence type="predicted"/>
<evidence type="ECO:0000313" key="2">
    <source>
        <dbReference type="Proteomes" id="UP000583929"/>
    </source>
</evidence>
<comment type="caution">
    <text evidence="1">The sequence shown here is derived from an EMBL/GenBank/DDBJ whole genome shotgun (WGS) entry which is preliminary data.</text>
</comment>